<dbReference type="InterPro" id="IPR018764">
    <property type="entry name" value="RskA_C"/>
</dbReference>
<dbReference type="Gene3D" id="1.10.10.1320">
    <property type="entry name" value="Anti-sigma factor, zinc-finger domain"/>
    <property type="match status" value="1"/>
</dbReference>
<evidence type="ECO:0000256" key="1">
    <source>
        <dbReference type="ARBA" id="ARBA00004167"/>
    </source>
</evidence>
<feature type="domain" description="Anti-sigma K factor RskA C-terminal" evidence="11">
    <location>
        <begin position="97"/>
        <end position="244"/>
    </location>
</feature>
<keyword evidence="6 10" id="KW-0472">Membrane</keyword>
<dbReference type="InterPro" id="IPR051474">
    <property type="entry name" value="Anti-sigma-K/W_factor"/>
</dbReference>
<dbReference type="PANTHER" id="PTHR37461">
    <property type="entry name" value="ANTI-SIGMA-K FACTOR RSKA"/>
    <property type="match status" value="1"/>
</dbReference>
<evidence type="ECO:0000256" key="2">
    <source>
        <dbReference type="ARBA" id="ARBA00004236"/>
    </source>
</evidence>
<dbReference type="GO" id="GO:0016989">
    <property type="term" value="F:sigma factor antagonist activity"/>
    <property type="evidence" value="ECO:0007669"/>
    <property type="project" value="TreeGrafter"/>
</dbReference>
<comment type="subcellular location">
    <subcellularLocation>
        <location evidence="2">Cell membrane</location>
    </subcellularLocation>
    <subcellularLocation>
        <location evidence="1">Membrane</location>
        <topology evidence="1">Single-pass membrane protein</topology>
    </subcellularLocation>
</comment>
<dbReference type="GO" id="GO:0005886">
    <property type="term" value="C:plasma membrane"/>
    <property type="evidence" value="ECO:0007669"/>
    <property type="project" value="UniProtKB-SubCell"/>
</dbReference>
<dbReference type="GO" id="GO:0006417">
    <property type="term" value="P:regulation of translation"/>
    <property type="evidence" value="ECO:0007669"/>
    <property type="project" value="TreeGrafter"/>
</dbReference>
<evidence type="ECO:0000259" key="11">
    <source>
        <dbReference type="Pfam" id="PF10099"/>
    </source>
</evidence>
<dbReference type="RefSeq" id="WP_145280693.1">
    <property type="nucleotide sequence ID" value="NZ_CP036291.1"/>
</dbReference>
<feature type="transmembrane region" description="Helical" evidence="10">
    <location>
        <begin position="90"/>
        <end position="111"/>
    </location>
</feature>
<gene>
    <name evidence="12" type="ORF">Pla175_03290</name>
</gene>
<evidence type="ECO:0000256" key="3">
    <source>
        <dbReference type="ARBA" id="ARBA00022475"/>
    </source>
</evidence>
<evidence type="ECO:0000256" key="9">
    <source>
        <dbReference type="SAM" id="MobiDB-lite"/>
    </source>
</evidence>
<evidence type="ECO:0000313" key="13">
    <source>
        <dbReference type="Proteomes" id="UP000317429"/>
    </source>
</evidence>
<organism evidence="12 13">
    <name type="scientific">Pirellulimonas nuda</name>
    <dbReference type="NCBI Taxonomy" id="2528009"/>
    <lineage>
        <taxon>Bacteria</taxon>
        <taxon>Pseudomonadati</taxon>
        <taxon>Planctomycetota</taxon>
        <taxon>Planctomycetia</taxon>
        <taxon>Pirellulales</taxon>
        <taxon>Lacipirellulaceae</taxon>
        <taxon>Pirellulimonas</taxon>
    </lineage>
</organism>
<evidence type="ECO:0000256" key="8">
    <source>
        <dbReference type="ARBA" id="ARBA00030803"/>
    </source>
</evidence>
<dbReference type="AlphaFoldDB" id="A0A518D676"/>
<evidence type="ECO:0000313" key="12">
    <source>
        <dbReference type="EMBL" id="QDU86975.1"/>
    </source>
</evidence>
<evidence type="ECO:0000256" key="10">
    <source>
        <dbReference type="SAM" id="Phobius"/>
    </source>
</evidence>
<dbReference type="KEGG" id="pnd:Pla175_03290"/>
<evidence type="ECO:0000256" key="4">
    <source>
        <dbReference type="ARBA" id="ARBA00022692"/>
    </source>
</evidence>
<name>A0A518D676_9BACT</name>
<accession>A0A518D676</accession>
<evidence type="ECO:0000256" key="5">
    <source>
        <dbReference type="ARBA" id="ARBA00022989"/>
    </source>
</evidence>
<dbReference type="PANTHER" id="PTHR37461:SF1">
    <property type="entry name" value="ANTI-SIGMA-K FACTOR RSKA"/>
    <property type="match status" value="1"/>
</dbReference>
<keyword evidence="4 10" id="KW-0812">Transmembrane</keyword>
<protein>
    <recommendedName>
        <fullName evidence="8">Regulator of SigK</fullName>
    </recommendedName>
    <alternativeName>
        <fullName evidence="7">Sigma-K anti-sigma factor RskA</fullName>
    </alternativeName>
</protein>
<proteinExistence type="predicted"/>
<keyword evidence="5 10" id="KW-1133">Transmembrane helix</keyword>
<dbReference type="Pfam" id="PF10099">
    <property type="entry name" value="RskA_C"/>
    <property type="match status" value="1"/>
</dbReference>
<sequence>MNNPCKSLDDLLALAALGALDPPEQAEVDAHLATGCGRCAQQLASFREASEGLNVLNVSMTPPPEVRERLLLRVRAAKAQREPKKAPSRWLALAPYAAAAAVFAAVGAWVASRSGPARAPVALPSVAQWTEEVGGAALNRCSQGVLVDGRPGDDATAGNFLWDPVAGQLHLIAFGLEDDAANPTLRAWLKDEAGGWQALGDLRRDAPGVHVAAVRVDADRQPGATLYVTREPAGPAGPEPTGPVVLEGDLGAALPGAE</sequence>
<dbReference type="InterPro" id="IPR041916">
    <property type="entry name" value="Anti_sigma_zinc_sf"/>
</dbReference>
<dbReference type="EMBL" id="CP036291">
    <property type="protein sequence ID" value="QDU86975.1"/>
    <property type="molecule type" value="Genomic_DNA"/>
</dbReference>
<evidence type="ECO:0000256" key="7">
    <source>
        <dbReference type="ARBA" id="ARBA00029829"/>
    </source>
</evidence>
<keyword evidence="13" id="KW-1185">Reference proteome</keyword>
<reference evidence="12 13" key="1">
    <citation type="submission" date="2019-02" db="EMBL/GenBank/DDBJ databases">
        <title>Deep-cultivation of Planctomycetes and their phenomic and genomic characterization uncovers novel biology.</title>
        <authorList>
            <person name="Wiegand S."/>
            <person name="Jogler M."/>
            <person name="Boedeker C."/>
            <person name="Pinto D."/>
            <person name="Vollmers J."/>
            <person name="Rivas-Marin E."/>
            <person name="Kohn T."/>
            <person name="Peeters S.H."/>
            <person name="Heuer A."/>
            <person name="Rast P."/>
            <person name="Oberbeckmann S."/>
            <person name="Bunk B."/>
            <person name="Jeske O."/>
            <person name="Meyerdierks A."/>
            <person name="Storesund J.E."/>
            <person name="Kallscheuer N."/>
            <person name="Luecker S."/>
            <person name="Lage O.M."/>
            <person name="Pohl T."/>
            <person name="Merkel B.J."/>
            <person name="Hornburger P."/>
            <person name="Mueller R.-W."/>
            <person name="Bruemmer F."/>
            <person name="Labrenz M."/>
            <person name="Spormann A.M."/>
            <person name="Op den Camp H."/>
            <person name="Overmann J."/>
            <person name="Amann R."/>
            <person name="Jetten M.S.M."/>
            <person name="Mascher T."/>
            <person name="Medema M.H."/>
            <person name="Devos D.P."/>
            <person name="Kaster A.-K."/>
            <person name="Ovreas L."/>
            <person name="Rohde M."/>
            <person name="Galperin M.Y."/>
            <person name="Jogler C."/>
        </authorList>
    </citation>
    <scope>NUCLEOTIDE SEQUENCE [LARGE SCALE GENOMIC DNA]</scope>
    <source>
        <strain evidence="12 13">Pla175</strain>
    </source>
</reference>
<evidence type="ECO:0000256" key="6">
    <source>
        <dbReference type="ARBA" id="ARBA00023136"/>
    </source>
</evidence>
<dbReference type="Proteomes" id="UP000317429">
    <property type="component" value="Chromosome"/>
</dbReference>
<keyword evidence="3" id="KW-1003">Cell membrane</keyword>
<feature type="region of interest" description="Disordered" evidence="9">
    <location>
        <begin position="230"/>
        <end position="258"/>
    </location>
</feature>